<name>A0A7W7INM2_9CAUL</name>
<sequence length="64" mass="7068">MFGCSSARSRRLFPGGADVSPIRLLAAMRPERVGRRSATREQPAAGPSVLRGRRDNPWSGEEWT</sequence>
<gene>
    <name evidence="2" type="ORF">HNP32_001419</name>
</gene>
<proteinExistence type="predicted"/>
<evidence type="ECO:0000313" key="2">
    <source>
        <dbReference type="EMBL" id="MBB4797695.1"/>
    </source>
</evidence>
<accession>A0A7W7INM2</accession>
<keyword evidence="3" id="KW-1185">Reference proteome</keyword>
<dbReference type="EMBL" id="JACHKY010000002">
    <property type="protein sequence ID" value="MBB4797695.1"/>
    <property type="molecule type" value="Genomic_DNA"/>
</dbReference>
<evidence type="ECO:0000313" key="3">
    <source>
        <dbReference type="Proteomes" id="UP000539957"/>
    </source>
</evidence>
<reference evidence="2 3" key="1">
    <citation type="submission" date="2020-08" db="EMBL/GenBank/DDBJ databases">
        <title>Functional genomics of gut bacteria from endangered species of beetles.</title>
        <authorList>
            <person name="Carlos-Shanley C."/>
        </authorList>
    </citation>
    <scope>NUCLEOTIDE SEQUENCE [LARGE SCALE GENOMIC DNA]</scope>
    <source>
        <strain evidence="2 3">S00123</strain>
    </source>
</reference>
<dbReference type="Proteomes" id="UP000539957">
    <property type="component" value="Unassembled WGS sequence"/>
</dbReference>
<comment type="caution">
    <text evidence="2">The sequence shown here is derived from an EMBL/GenBank/DDBJ whole genome shotgun (WGS) entry which is preliminary data.</text>
</comment>
<organism evidence="2 3">
    <name type="scientific">Brevundimonas bullata</name>
    <dbReference type="NCBI Taxonomy" id="13160"/>
    <lineage>
        <taxon>Bacteria</taxon>
        <taxon>Pseudomonadati</taxon>
        <taxon>Pseudomonadota</taxon>
        <taxon>Alphaproteobacteria</taxon>
        <taxon>Caulobacterales</taxon>
        <taxon>Caulobacteraceae</taxon>
        <taxon>Brevundimonas</taxon>
    </lineage>
</organism>
<dbReference type="AlphaFoldDB" id="A0A7W7INM2"/>
<feature type="region of interest" description="Disordered" evidence="1">
    <location>
        <begin position="29"/>
        <end position="64"/>
    </location>
</feature>
<evidence type="ECO:0000256" key="1">
    <source>
        <dbReference type="SAM" id="MobiDB-lite"/>
    </source>
</evidence>
<protein>
    <submittedName>
        <fullName evidence="2">Uncharacterized protein</fullName>
    </submittedName>
</protein>